<dbReference type="AlphaFoldDB" id="A0A1M7BB17"/>
<dbReference type="EMBL" id="FRAL01000020">
    <property type="protein sequence ID" value="SHL52066.1"/>
    <property type="molecule type" value="Genomic_DNA"/>
</dbReference>
<dbReference type="OrthoDB" id="7032552at2"/>
<organism evidence="1 2">
    <name type="scientific">Halomonas caseinilytica</name>
    <dbReference type="NCBI Taxonomy" id="438744"/>
    <lineage>
        <taxon>Bacteria</taxon>
        <taxon>Pseudomonadati</taxon>
        <taxon>Pseudomonadota</taxon>
        <taxon>Gammaproteobacteria</taxon>
        <taxon>Oceanospirillales</taxon>
        <taxon>Halomonadaceae</taxon>
        <taxon>Halomonas</taxon>
    </lineage>
</organism>
<protein>
    <submittedName>
        <fullName evidence="1">Uncharacterized protein</fullName>
    </submittedName>
</protein>
<name>A0A1M7BB17_9GAMM</name>
<evidence type="ECO:0000313" key="1">
    <source>
        <dbReference type="EMBL" id="SHL52066.1"/>
    </source>
</evidence>
<dbReference type="Proteomes" id="UP000184248">
    <property type="component" value="Unassembled WGS sequence"/>
</dbReference>
<evidence type="ECO:0000313" key="2">
    <source>
        <dbReference type="Proteomes" id="UP000184248"/>
    </source>
</evidence>
<gene>
    <name evidence="1" type="ORF">SAMN05192556_1208</name>
</gene>
<sequence>MLTQEFTTGPFTIRPSGRIQGEQLFDIYYGSSLMVERVPATPGTQSQVIEQLGDALSKIVVELCEDHEASHRIDLVNSDGERLAAFRAGSSVVGGMTAGLVDDRFDYWLRSEDGLYSAPVTLSEYAQIRAREELPRNAWIADLLPDEVLTHDDSEWRSPTAWEIRHIVGAGSFIGISGAKAATLVGVNASSFRKYTASENSKNRQNMSFAMWHLLLHRLGVQRLPEGLS</sequence>
<keyword evidence="2" id="KW-1185">Reference proteome</keyword>
<dbReference type="RefSeq" id="WP_064699346.1">
    <property type="nucleotide sequence ID" value="NZ_BDEO01000006.1"/>
</dbReference>
<proteinExistence type="predicted"/>
<reference evidence="2" key="1">
    <citation type="submission" date="2016-11" db="EMBL/GenBank/DDBJ databases">
        <authorList>
            <person name="Varghese N."/>
            <person name="Submissions S."/>
        </authorList>
    </citation>
    <scope>NUCLEOTIDE SEQUENCE [LARGE SCALE GENOMIC DNA]</scope>
    <source>
        <strain evidence="2">ALO Sharm</strain>
    </source>
</reference>
<accession>A0A1M7BB17</accession>